<dbReference type="InterPro" id="IPR046341">
    <property type="entry name" value="SET_dom_sf"/>
</dbReference>
<dbReference type="InterPro" id="IPR011990">
    <property type="entry name" value="TPR-like_helical_dom_sf"/>
</dbReference>
<comment type="caution">
    <text evidence="6">The sequence shown here is derived from an EMBL/GenBank/DDBJ whole genome shotgun (WGS) entry which is preliminary data.</text>
</comment>
<evidence type="ECO:0000256" key="3">
    <source>
        <dbReference type="PROSITE-ProRule" id="PRU00339"/>
    </source>
</evidence>
<proteinExistence type="predicted"/>
<dbReference type="SMART" id="SM00317">
    <property type="entry name" value="SET"/>
    <property type="match status" value="1"/>
</dbReference>
<feature type="compositionally biased region" description="Basic and acidic residues" evidence="4">
    <location>
        <begin position="11"/>
        <end position="25"/>
    </location>
</feature>
<gene>
    <name evidence="6" type="ORF">LECACI_7A004761</name>
</gene>
<dbReference type="Proteomes" id="UP001296104">
    <property type="component" value="Unassembled WGS sequence"/>
</dbReference>
<dbReference type="PANTHER" id="PTHR47643:SF2">
    <property type="entry name" value="TPR DOMAIN PROTEIN (AFU_ORTHOLOGUE AFUA_5G12710)"/>
    <property type="match status" value="1"/>
</dbReference>
<feature type="repeat" description="TPR" evidence="3">
    <location>
        <begin position="282"/>
        <end position="315"/>
    </location>
</feature>
<feature type="region of interest" description="Disordered" evidence="4">
    <location>
        <begin position="11"/>
        <end position="36"/>
    </location>
</feature>
<evidence type="ECO:0000256" key="4">
    <source>
        <dbReference type="SAM" id="MobiDB-lite"/>
    </source>
</evidence>
<dbReference type="SUPFAM" id="SSF82199">
    <property type="entry name" value="SET domain"/>
    <property type="match status" value="1"/>
</dbReference>
<keyword evidence="2 3" id="KW-0802">TPR repeat</keyword>
<dbReference type="EMBL" id="CAVMBE010000027">
    <property type="protein sequence ID" value="CAK4021026.1"/>
    <property type="molecule type" value="Genomic_DNA"/>
</dbReference>
<dbReference type="PANTHER" id="PTHR47643">
    <property type="entry name" value="TPR DOMAIN PROTEIN (AFU_ORTHOLOGUE AFUA_5G12710)"/>
    <property type="match status" value="1"/>
</dbReference>
<dbReference type="PROSITE" id="PS50280">
    <property type="entry name" value="SET"/>
    <property type="match status" value="1"/>
</dbReference>
<dbReference type="InterPro" id="IPR013105">
    <property type="entry name" value="TPR_2"/>
</dbReference>
<accession>A0AAI9EAY6</accession>
<dbReference type="InterPro" id="IPR053209">
    <property type="entry name" value="Gramillin-biosynth_MTr"/>
</dbReference>
<evidence type="ECO:0000313" key="7">
    <source>
        <dbReference type="Proteomes" id="UP001296104"/>
    </source>
</evidence>
<feature type="domain" description="SET" evidence="5">
    <location>
        <begin position="360"/>
        <end position="543"/>
    </location>
</feature>
<keyword evidence="1" id="KW-0677">Repeat</keyword>
<name>A0AAI9EAY6_9PEZI</name>
<evidence type="ECO:0000256" key="1">
    <source>
        <dbReference type="ARBA" id="ARBA00022737"/>
    </source>
</evidence>
<dbReference type="AlphaFoldDB" id="A0AAI9EAY6"/>
<dbReference type="SUPFAM" id="SSF48452">
    <property type="entry name" value="TPR-like"/>
    <property type="match status" value="1"/>
</dbReference>
<evidence type="ECO:0000259" key="5">
    <source>
        <dbReference type="PROSITE" id="PS50280"/>
    </source>
</evidence>
<organism evidence="6 7">
    <name type="scientific">Lecanosticta acicola</name>
    <dbReference type="NCBI Taxonomy" id="111012"/>
    <lineage>
        <taxon>Eukaryota</taxon>
        <taxon>Fungi</taxon>
        <taxon>Dikarya</taxon>
        <taxon>Ascomycota</taxon>
        <taxon>Pezizomycotina</taxon>
        <taxon>Dothideomycetes</taxon>
        <taxon>Dothideomycetidae</taxon>
        <taxon>Mycosphaerellales</taxon>
        <taxon>Mycosphaerellaceae</taxon>
        <taxon>Lecanosticta</taxon>
    </lineage>
</organism>
<dbReference type="Pfam" id="PF07719">
    <property type="entry name" value="TPR_2"/>
    <property type="match status" value="1"/>
</dbReference>
<sequence>MDHERFRAALEKAMENHKTASERKGQKPTNKPSRADLELKLELQKRSHLDDKFDGYSYVSQTVIGHAYPPCILPLSGLRPILIDELRLETVHRGRVLVVRTFASPLHVQSVSSAVEDGDGNVDRISVYNFERGLKAEQVLPKGAVFAINEPYYKVAVDGGYTIRVDHPTDIVHLREEDVLVPTGLRSKREEAGQEETSAQWKTKGNAAFGARDYHTAVDCYSAGLALCGDSSEDLVKFDLFRNRAIANIHLGRYETGAADAEAAIIPNSWSVHTADYAKKNSKAHYRAGCALYHLQNYERAKQHFEKVVETTPGDADALRELERTSHRLHEQSTGEYDFPAMTASAYTKRKRLDHANFTVNVEIRDTESKGRGLFAAKDIKAGQLVLCEKAFCVAFDSDPEAAQTVVLNLNTNRMALGRHSIRLFNAVHKLIHNPQQAQRFLALCDGGYPRTDHVVMDGKVMVDTFQTQAALELNGFACPSVPDVMVTDPTSQLGSSTGVWLTPAAINHDCIGNVNRAFIGDMMVVHATKDISQDEELTFRYKNPSFDNDQFQKDLQESWKFRCVCALCTAEAATAVSQRKKRSETAGDVQKFLETNDFESFDETPEAAIMKAEKLRLKMAKLYDEEHFKGLPRLALQDLDLWLCMATTEQGSHEKVRSAALDTLSDLDYEVKVNDEKVTIDQQNCIADEVVVKGVMYLAASYLHEGQDQVAEQLWELAVQVYKILFGSVVGFEERYGS</sequence>
<keyword evidence="7" id="KW-1185">Reference proteome</keyword>
<dbReference type="InterPro" id="IPR019734">
    <property type="entry name" value="TPR_rpt"/>
</dbReference>
<evidence type="ECO:0000256" key="2">
    <source>
        <dbReference type="ARBA" id="ARBA00022803"/>
    </source>
</evidence>
<protein>
    <submittedName>
        <fullName evidence="6">TPR domain-containing</fullName>
    </submittedName>
</protein>
<dbReference type="SMART" id="SM00028">
    <property type="entry name" value="TPR"/>
    <property type="match status" value="2"/>
</dbReference>
<dbReference type="PROSITE" id="PS50005">
    <property type="entry name" value="TPR"/>
    <property type="match status" value="1"/>
</dbReference>
<reference evidence="6" key="1">
    <citation type="submission" date="2023-11" db="EMBL/GenBank/DDBJ databases">
        <authorList>
            <person name="Alioto T."/>
            <person name="Alioto T."/>
            <person name="Gomez Garrido J."/>
        </authorList>
    </citation>
    <scope>NUCLEOTIDE SEQUENCE</scope>
</reference>
<dbReference type="Pfam" id="PF00856">
    <property type="entry name" value="SET"/>
    <property type="match status" value="1"/>
</dbReference>
<dbReference type="Gene3D" id="1.25.40.10">
    <property type="entry name" value="Tetratricopeptide repeat domain"/>
    <property type="match status" value="1"/>
</dbReference>
<evidence type="ECO:0000313" key="6">
    <source>
        <dbReference type="EMBL" id="CAK4021026.1"/>
    </source>
</evidence>
<dbReference type="Gene3D" id="2.170.270.10">
    <property type="entry name" value="SET domain"/>
    <property type="match status" value="1"/>
</dbReference>
<dbReference type="InterPro" id="IPR001214">
    <property type="entry name" value="SET_dom"/>
</dbReference>